<keyword evidence="2" id="KW-1185">Reference proteome</keyword>
<dbReference type="AlphaFoldDB" id="A0A392RBA6"/>
<reference evidence="1 2" key="1">
    <citation type="journal article" date="2018" name="Front. Plant Sci.">
        <title>Red Clover (Trifolium pratense) and Zigzag Clover (T. medium) - A Picture of Genomic Similarities and Differences.</title>
        <authorList>
            <person name="Dluhosova J."/>
            <person name="Istvanek J."/>
            <person name="Nedelnik J."/>
            <person name="Repkova J."/>
        </authorList>
    </citation>
    <scope>NUCLEOTIDE SEQUENCE [LARGE SCALE GENOMIC DNA]</scope>
    <source>
        <strain evidence="2">cv. 10/8</strain>
        <tissue evidence="1">Leaf</tissue>
    </source>
</reference>
<accession>A0A392RBA6</accession>
<name>A0A392RBA6_9FABA</name>
<organism evidence="1 2">
    <name type="scientific">Trifolium medium</name>
    <dbReference type="NCBI Taxonomy" id="97028"/>
    <lineage>
        <taxon>Eukaryota</taxon>
        <taxon>Viridiplantae</taxon>
        <taxon>Streptophyta</taxon>
        <taxon>Embryophyta</taxon>
        <taxon>Tracheophyta</taxon>
        <taxon>Spermatophyta</taxon>
        <taxon>Magnoliopsida</taxon>
        <taxon>eudicotyledons</taxon>
        <taxon>Gunneridae</taxon>
        <taxon>Pentapetalae</taxon>
        <taxon>rosids</taxon>
        <taxon>fabids</taxon>
        <taxon>Fabales</taxon>
        <taxon>Fabaceae</taxon>
        <taxon>Papilionoideae</taxon>
        <taxon>50 kb inversion clade</taxon>
        <taxon>NPAAA clade</taxon>
        <taxon>Hologalegina</taxon>
        <taxon>IRL clade</taxon>
        <taxon>Trifolieae</taxon>
        <taxon>Trifolium</taxon>
    </lineage>
</organism>
<evidence type="ECO:0000313" key="1">
    <source>
        <dbReference type="EMBL" id="MCI33539.1"/>
    </source>
</evidence>
<protein>
    <submittedName>
        <fullName evidence="1">Uncharacterized protein</fullName>
    </submittedName>
</protein>
<dbReference type="Proteomes" id="UP000265520">
    <property type="component" value="Unassembled WGS sequence"/>
</dbReference>
<dbReference type="EMBL" id="LXQA010205170">
    <property type="protein sequence ID" value="MCI33539.1"/>
    <property type="molecule type" value="Genomic_DNA"/>
</dbReference>
<sequence>MRLKSNLNEIIISDKAFRVKSKRRVFVDKYSSIPKLNDLLVISDYINKESESLTKVSSESSRKTLKSSRKRKRRSVSLSNLFRKKKSSKMIIYESSDDELYDLELDSS</sequence>
<evidence type="ECO:0000313" key="2">
    <source>
        <dbReference type="Proteomes" id="UP000265520"/>
    </source>
</evidence>
<comment type="caution">
    <text evidence="1">The sequence shown here is derived from an EMBL/GenBank/DDBJ whole genome shotgun (WGS) entry which is preliminary data.</text>
</comment>
<proteinExistence type="predicted"/>